<sequence>MNSSCCMNMQCSASASPPWLIPRRIQVATSLAYSGTLRRMR</sequence>
<reference evidence="1" key="1">
    <citation type="submission" date="2014-09" db="EMBL/GenBank/DDBJ databases">
        <authorList>
            <person name="Magalhaes I.L.F."/>
            <person name="Oliveira U."/>
            <person name="Santos F.R."/>
            <person name="Vidigal T.H.D.A."/>
            <person name="Brescovit A.D."/>
            <person name="Santos A.J."/>
        </authorList>
    </citation>
    <scope>NUCLEOTIDE SEQUENCE</scope>
    <source>
        <tissue evidence="1">Shoot tissue taken approximately 20 cm above the soil surface</tissue>
    </source>
</reference>
<proteinExistence type="predicted"/>
<organism evidence="1">
    <name type="scientific">Arundo donax</name>
    <name type="common">Giant reed</name>
    <name type="synonym">Donax arundinaceus</name>
    <dbReference type="NCBI Taxonomy" id="35708"/>
    <lineage>
        <taxon>Eukaryota</taxon>
        <taxon>Viridiplantae</taxon>
        <taxon>Streptophyta</taxon>
        <taxon>Embryophyta</taxon>
        <taxon>Tracheophyta</taxon>
        <taxon>Spermatophyta</taxon>
        <taxon>Magnoliopsida</taxon>
        <taxon>Liliopsida</taxon>
        <taxon>Poales</taxon>
        <taxon>Poaceae</taxon>
        <taxon>PACMAD clade</taxon>
        <taxon>Arundinoideae</taxon>
        <taxon>Arundineae</taxon>
        <taxon>Arundo</taxon>
    </lineage>
</organism>
<dbReference type="EMBL" id="GBRH01248473">
    <property type="protein sequence ID" value="JAD49422.1"/>
    <property type="molecule type" value="Transcribed_RNA"/>
</dbReference>
<accession>A0A0A9AQR2</accession>
<protein>
    <submittedName>
        <fullName evidence="1">Uncharacterized protein</fullName>
    </submittedName>
</protein>
<name>A0A0A9AQR2_ARUDO</name>
<evidence type="ECO:0000313" key="1">
    <source>
        <dbReference type="EMBL" id="JAD49422.1"/>
    </source>
</evidence>
<dbReference type="AlphaFoldDB" id="A0A0A9AQR2"/>
<reference evidence="1" key="2">
    <citation type="journal article" date="2015" name="Data Brief">
        <title>Shoot transcriptome of the giant reed, Arundo donax.</title>
        <authorList>
            <person name="Barrero R.A."/>
            <person name="Guerrero F.D."/>
            <person name="Moolhuijzen P."/>
            <person name="Goolsby J.A."/>
            <person name="Tidwell J."/>
            <person name="Bellgard S.E."/>
            <person name="Bellgard M.I."/>
        </authorList>
    </citation>
    <scope>NUCLEOTIDE SEQUENCE</scope>
    <source>
        <tissue evidence="1">Shoot tissue taken approximately 20 cm above the soil surface</tissue>
    </source>
</reference>